<accession>A0ABY6KXE9</accession>
<sequence>MTVWNWYKRFKSGNYSLAGQIRTGRLTTLKAENLRASERHELTTAQPQQLLDLCRQLLEDPRDDRFWKRIVTMDNKWVYLVNRVLYFDLVPNGRSVEADLYCEQLERVCTKLTVKYLSPIRCERVLLQTNNPRRQGKGGRSLQHLMALKYYHTLHTALKPPRQDYGFFFPWNMHFGDVDTR</sequence>
<dbReference type="Gene3D" id="3.30.420.10">
    <property type="entry name" value="Ribonuclease H-like superfamily/Ribonuclease H"/>
    <property type="match status" value="1"/>
</dbReference>
<dbReference type="EMBL" id="CP092872">
    <property type="protein sequence ID" value="UYV72796.1"/>
    <property type="molecule type" value="Genomic_DNA"/>
</dbReference>
<dbReference type="InterPro" id="IPR036397">
    <property type="entry name" value="RNaseH_sf"/>
</dbReference>
<evidence type="ECO:0000313" key="2">
    <source>
        <dbReference type="Proteomes" id="UP001235939"/>
    </source>
</evidence>
<name>A0ABY6KXE9_9ARAC</name>
<evidence type="ECO:0008006" key="3">
    <source>
        <dbReference type="Google" id="ProtNLM"/>
    </source>
</evidence>
<keyword evidence="2" id="KW-1185">Reference proteome</keyword>
<proteinExistence type="predicted"/>
<gene>
    <name evidence="1" type="ORF">LAZ67_10000754</name>
</gene>
<organism evidence="1 2">
    <name type="scientific">Cordylochernes scorpioides</name>
    <dbReference type="NCBI Taxonomy" id="51811"/>
    <lineage>
        <taxon>Eukaryota</taxon>
        <taxon>Metazoa</taxon>
        <taxon>Ecdysozoa</taxon>
        <taxon>Arthropoda</taxon>
        <taxon>Chelicerata</taxon>
        <taxon>Arachnida</taxon>
        <taxon>Pseudoscorpiones</taxon>
        <taxon>Cheliferoidea</taxon>
        <taxon>Chernetidae</taxon>
        <taxon>Cordylochernes</taxon>
    </lineage>
</organism>
<dbReference type="Proteomes" id="UP001235939">
    <property type="component" value="Chromosome 10"/>
</dbReference>
<reference evidence="1 2" key="1">
    <citation type="submission" date="2022-01" db="EMBL/GenBank/DDBJ databases">
        <title>A chromosomal length assembly of Cordylochernes scorpioides.</title>
        <authorList>
            <person name="Zeh D."/>
            <person name="Zeh J."/>
        </authorList>
    </citation>
    <scope>NUCLEOTIDE SEQUENCE [LARGE SCALE GENOMIC DNA]</scope>
    <source>
        <strain evidence="1">IN4F17</strain>
        <tissue evidence="1">Whole Body</tissue>
    </source>
</reference>
<evidence type="ECO:0000313" key="1">
    <source>
        <dbReference type="EMBL" id="UYV72796.1"/>
    </source>
</evidence>
<protein>
    <recommendedName>
        <fullName evidence="3">Transposase</fullName>
    </recommendedName>
</protein>